<proteinExistence type="inferred from homology"/>
<keyword evidence="5 6" id="KW-0472">Membrane</keyword>
<dbReference type="InterPro" id="IPR007905">
    <property type="entry name" value="EBP"/>
</dbReference>
<dbReference type="GO" id="GO:0016020">
    <property type="term" value="C:membrane"/>
    <property type="evidence" value="ECO:0007669"/>
    <property type="project" value="UniProtKB-SubCell"/>
</dbReference>
<dbReference type="GO" id="GO:0016125">
    <property type="term" value="P:sterol metabolic process"/>
    <property type="evidence" value="ECO:0007669"/>
    <property type="project" value="InterPro"/>
</dbReference>
<dbReference type="Pfam" id="PF05241">
    <property type="entry name" value="EBP"/>
    <property type="match status" value="1"/>
</dbReference>
<evidence type="ECO:0000313" key="10">
    <source>
        <dbReference type="Proteomes" id="UP001187415"/>
    </source>
</evidence>
<reference evidence="9" key="1">
    <citation type="submission" date="2023-07" db="EMBL/GenBank/DDBJ databases">
        <title>Chromosome-level Genome Assembly of Striped Snakehead (Channa striata).</title>
        <authorList>
            <person name="Liu H."/>
        </authorList>
    </citation>
    <scope>NUCLEOTIDE SEQUENCE</scope>
    <source>
        <strain evidence="9">Gz</strain>
        <tissue evidence="9">Muscle</tissue>
    </source>
</reference>
<comment type="caution">
    <text evidence="9">The sequence shown here is derived from an EMBL/GenBank/DDBJ whole genome shotgun (WGS) entry which is preliminary data.</text>
</comment>
<feature type="transmembrane region" description="Helical" evidence="7">
    <location>
        <begin position="12"/>
        <end position="32"/>
    </location>
</feature>
<gene>
    <name evidence="9" type="ORF">Q5P01_006003</name>
</gene>
<dbReference type="AlphaFoldDB" id="A0AA88NIL6"/>
<comment type="similarity">
    <text evidence="2">Belongs to the EBP family.</text>
</comment>
<evidence type="ECO:0000256" key="5">
    <source>
        <dbReference type="ARBA" id="ARBA00023136"/>
    </source>
</evidence>
<evidence type="ECO:0000259" key="8">
    <source>
        <dbReference type="PROSITE" id="PS51751"/>
    </source>
</evidence>
<protein>
    <recommendedName>
        <fullName evidence="8">EXPERA domain-containing protein</fullName>
    </recommendedName>
</protein>
<keyword evidence="4 6" id="KW-1133">Transmembrane helix</keyword>
<feature type="transmembrane region" description="Helical" evidence="7">
    <location>
        <begin position="130"/>
        <end position="148"/>
    </location>
</feature>
<dbReference type="EMBL" id="JAUPFM010000003">
    <property type="protein sequence ID" value="KAK2857268.1"/>
    <property type="molecule type" value="Genomic_DNA"/>
</dbReference>
<evidence type="ECO:0000313" key="9">
    <source>
        <dbReference type="EMBL" id="KAK2857268.1"/>
    </source>
</evidence>
<feature type="transmembrane region" description="Helical" evidence="7">
    <location>
        <begin position="44"/>
        <end position="65"/>
    </location>
</feature>
<comment type="subcellular location">
    <subcellularLocation>
        <location evidence="1">Membrane</location>
        <topology evidence="1">Multi-pass membrane protein</topology>
    </subcellularLocation>
</comment>
<feature type="transmembrane region" description="Helical" evidence="7">
    <location>
        <begin position="100"/>
        <end position="123"/>
    </location>
</feature>
<feature type="domain" description="EXPERA" evidence="8">
    <location>
        <begin position="41"/>
        <end position="186"/>
    </location>
</feature>
<dbReference type="PANTHER" id="PTHR14207">
    <property type="entry name" value="STEROL ISOMERASE"/>
    <property type="match status" value="1"/>
</dbReference>
<dbReference type="GO" id="GO:0005783">
    <property type="term" value="C:endoplasmic reticulum"/>
    <property type="evidence" value="ECO:0007669"/>
    <property type="project" value="TreeGrafter"/>
</dbReference>
<dbReference type="InterPro" id="IPR033118">
    <property type="entry name" value="EXPERA"/>
</dbReference>
<evidence type="ECO:0000256" key="6">
    <source>
        <dbReference type="PROSITE-ProRule" id="PRU01087"/>
    </source>
</evidence>
<evidence type="ECO:0000256" key="7">
    <source>
        <dbReference type="SAM" id="Phobius"/>
    </source>
</evidence>
<accession>A0AA88NIL6</accession>
<organism evidence="9 10">
    <name type="scientific">Channa striata</name>
    <name type="common">Snakehead murrel</name>
    <name type="synonym">Ophicephalus striatus</name>
    <dbReference type="NCBI Taxonomy" id="64152"/>
    <lineage>
        <taxon>Eukaryota</taxon>
        <taxon>Metazoa</taxon>
        <taxon>Chordata</taxon>
        <taxon>Craniata</taxon>
        <taxon>Vertebrata</taxon>
        <taxon>Euteleostomi</taxon>
        <taxon>Actinopterygii</taxon>
        <taxon>Neopterygii</taxon>
        <taxon>Teleostei</taxon>
        <taxon>Neoteleostei</taxon>
        <taxon>Acanthomorphata</taxon>
        <taxon>Anabantaria</taxon>
        <taxon>Anabantiformes</taxon>
        <taxon>Channoidei</taxon>
        <taxon>Channidae</taxon>
        <taxon>Channa</taxon>
    </lineage>
</organism>
<evidence type="ECO:0000256" key="1">
    <source>
        <dbReference type="ARBA" id="ARBA00004141"/>
    </source>
</evidence>
<dbReference type="PANTHER" id="PTHR14207:SF1">
    <property type="entry name" value="EMOPAMIL-BINDING PROTEIN-LIKE"/>
    <property type="match status" value="1"/>
</dbReference>
<keyword evidence="3 6" id="KW-0812">Transmembrane</keyword>
<evidence type="ECO:0000256" key="3">
    <source>
        <dbReference type="ARBA" id="ARBA00022692"/>
    </source>
</evidence>
<feature type="transmembrane region" description="Helical" evidence="7">
    <location>
        <begin position="168"/>
        <end position="193"/>
    </location>
</feature>
<dbReference type="Proteomes" id="UP001187415">
    <property type="component" value="Unassembled WGS sequence"/>
</dbReference>
<sequence length="213" mass="24307">MDSVVSPSVSLVSIVSLLACSLQVLAAVLLTLRYGGQSSVEDRWVLVWLFYDVIVHLTLEGPFVYMSLVGTVETSEGPMAELWKEYGKADSRWLISDPTIVSIEILTVILDSLLAVLLIHAVLKDRCYRHFLQIALCVCELYGGWMTFCPDWLIGSPHLNTSNWLYLWVYLVFFNGVWILMPILLLVQSWFCLKRLHALRTEHDRNTVSKKTK</sequence>
<evidence type="ECO:0000256" key="4">
    <source>
        <dbReference type="ARBA" id="ARBA00022989"/>
    </source>
</evidence>
<dbReference type="PROSITE" id="PS51751">
    <property type="entry name" value="EXPERA"/>
    <property type="match status" value="1"/>
</dbReference>
<evidence type="ECO:0000256" key="2">
    <source>
        <dbReference type="ARBA" id="ARBA00008337"/>
    </source>
</evidence>
<keyword evidence="10" id="KW-1185">Reference proteome</keyword>
<name>A0AA88NIL6_CHASR</name>
<dbReference type="GO" id="GO:0047750">
    <property type="term" value="F:cholestenol delta-isomerase activity"/>
    <property type="evidence" value="ECO:0007669"/>
    <property type="project" value="InterPro"/>
</dbReference>